<dbReference type="AlphaFoldDB" id="A0A7W8NPU3"/>
<protein>
    <submittedName>
        <fullName evidence="4">Protein ImuB</fullName>
    </submittedName>
</protein>
<dbReference type="Proteomes" id="UP000619376">
    <property type="component" value="Unassembled WGS sequence"/>
</dbReference>
<dbReference type="InterPro" id="IPR043502">
    <property type="entry name" value="DNA/RNA_pol_sf"/>
</dbReference>
<sequence length="401" mass="41471">MKATLAALVLDPFALWVAARHAPPGAPVVVTDGGRVLDADAAARAAGVQPGMRVSGALSRLPTLHAVPRSGPAGAAAWSEVLRVLPAFSPHLEVLAPGRALLTLTPAAATQLAAALGGQVGLAGTRELALLAALSAAPGQTVTVHAGEEADFRAALPLRVLGGVGLSAAHVERLGWLGLRAVGELLRWSRAQQAAFLGADYPALRPYLHGAASGGVGAVRPEATVSAALAFDDPLFEPHDLEAALDALAATLLDALGTRRPGRVTLDARVAGLTMSATREPKDDLRVPATLRRALRATLHDADAARYGIEGLEVTLGGLERPAVQGDLWGRAQAQDAAGRAEGRFPGSMRRVRWLDVFSLAPGHHYEWVRVADGQPGAPAPVRATPTPAAAPFPRRPDVRA</sequence>
<dbReference type="InterPro" id="IPR001126">
    <property type="entry name" value="UmuC"/>
</dbReference>
<proteinExistence type="predicted"/>
<dbReference type="EMBL" id="JACHFK010000012">
    <property type="protein sequence ID" value="MBB5378319.1"/>
    <property type="molecule type" value="Genomic_DNA"/>
</dbReference>
<reference evidence="6" key="2">
    <citation type="journal article" date="2019" name="Int. J. Syst. Evol. Microbiol.">
        <title>The Global Catalogue of Microorganisms (GCM) 10K type strain sequencing project: providing services to taxonomists for standard genome sequencing and annotation.</title>
        <authorList>
            <consortium name="The Broad Institute Genomics Platform"/>
            <consortium name="The Broad Institute Genome Sequencing Center for Infectious Disease"/>
            <person name="Wu L."/>
            <person name="Ma J."/>
        </authorList>
    </citation>
    <scope>NUCLEOTIDE SEQUENCE [LARGE SCALE GENOMIC DNA]</scope>
    <source>
        <strain evidence="6">CGMCC 1.18437</strain>
    </source>
</reference>
<name>A0A7W8NPU3_9DEIO</name>
<reference evidence="3" key="4">
    <citation type="submission" date="2024-05" db="EMBL/GenBank/DDBJ databases">
        <authorList>
            <person name="Sun Q."/>
            <person name="Zhou Y."/>
        </authorList>
    </citation>
    <scope>NUCLEOTIDE SEQUENCE</scope>
    <source>
        <strain evidence="3">CGMCC 1.18437</strain>
    </source>
</reference>
<feature type="compositionally biased region" description="Low complexity" evidence="1">
    <location>
        <begin position="380"/>
        <end position="393"/>
    </location>
</feature>
<evidence type="ECO:0000313" key="6">
    <source>
        <dbReference type="Proteomes" id="UP000619376"/>
    </source>
</evidence>
<evidence type="ECO:0000313" key="3">
    <source>
        <dbReference type="EMBL" id="GHF59743.1"/>
    </source>
</evidence>
<comment type="caution">
    <text evidence="4">The sequence shown here is derived from an EMBL/GenBank/DDBJ whole genome shotgun (WGS) entry which is preliminary data.</text>
</comment>
<evidence type="ECO:0000313" key="4">
    <source>
        <dbReference type="EMBL" id="MBB5378319.1"/>
    </source>
</evidence>
<dbReference type="Pfam" id="PF00817">
    <property type="entry name" value="IMS"/>
    <property type="match status" value="1"/>
</dbReference>
<reference evidence="3" key="1">
    <citation type="journal article" date="2014" name="Int. J. Syst. Evol. Microbiol.">
        <title>Complete genome of a new Firmicutes species belonging to the dominant human colonic microbiota ('Ruminococcus bicirculans') reveals two chromosomes and a selective capacity to utilize plant glucans.</title>
        <authorList>
            <consortium name="NISC Comparative Sequencing Program"/>
            <person name="Wegmann U."/>
            <person name="Louis P."/>
            <person name="Goesmann A."/>
            <person name="Henrissat B."/>
            <person name="Duncan S.H."/>
            <person name="Flint H.J."/>
        </authorList>
    </citation>
    <scope>NUCLEOTIDE SEQUENCE</scope>
    <source>
        <strain evidence="3">CGMCC 1.18437</strain>
    </source>
</reference>
<dbReference type="Proteomes" id="UP000539473">
    <property type="component" value="Unassembled WGS sequence"/>
</dbReference>
<feature type="region of interest" description="Disordered" evidence="1">
    <location>
        <begin position="377"/>
        <end position="401"/>
    </location>
</feature>
<dbReference type="EMBL" id="BNAJ01000013">
    <property type="protein sequence ID" value="GHF59743.1"/>
    <property type="molecule type" value="Genomic_DNA"/>
</dbReference>
<feature type="domain" description="UmuC" evidence="2">
    <location>
        <begin position="27"/>
        <end position="165"/>
    </location>
</feature>
<dbReference type="Gene3D" id="3.40.1170.60">
    <property type="match status" value="1"/>
</dbReference>
<gene>
    <name evidence="3" type="ORF">GCM10017781_40120</name>
    <name evidence="4" type="ORF">HNQ07_003825</name>
</gene>
<accession>A0A7W8NPU3</accession>
<dbReference type="SUPFAM" id="SSF56672">
    <property type="entry name" value="DNA/RNA polymerases"/>
    <property type="match status" value="1"/>
</dbReference>
<dbReference type="GO" id="GO:0006281">
    <property type="term" value="P:DNA repair"/>
    <property type="evidence" value="ECO:0007669"/>
    <property type="project" value="InterPro"/>
</dbReference>
<evidence type="ECO:0000259" key="2">
    <source>
        <dbReference type="PROSITE" id="PS50173"/>
    </source>
</evidence>
<reference evidence="4 5" key="3">
    <citation type="submission" date="2020-08" db="EMBL/GenBank/DDBJ databases">
        <title>Genomic Encyclopedia of Type Strains, Phase IV (KMG-IV): sequencing the most valuable type-strain genomes for metagenomic binning, comparative biology and taxonomic classification.</title>
        <authorList>
            <person name="Goeker M."/>
        </authorList>
    </citation>
    <scope>NUCLEOTIDE SEQUENCE [LARGE SCALE GENOMIC DNA]</scope>
    <source>
        <strain evidence="4 5">DSM 27521</strain>
    </source>
</reference>
<dbReference type="RefSeq" id="WP_184114723.1">
    <property type="nucleotide sequence ID" value="NZ_BNAJ01000013.1"/>
</dbReference>
<organism evidence="4 5">
    <name type="scientific">Deinococcus metalli</name>
    <dbReference type="NCBI Taxonomy" id="1141878"/>
    <lineage>
        <taxon>Bacteria</taxon>
        <taxon>Thermotogati</taxon>
        <taxon>Deinococcota</taxon>
        <taxon>Deinococci</taxon>
        <taxon>Deinococcales</taxon>
        <taxon>Deinococcaceae</taxon>
        <taxon>Deinococcus</taxon>
    </lineage>
</organism>
<keyword evidence="6" id="KW-1185">Reference proteome</keyword>
<dbReference type="PROSITE" id="PS50173">
    <property type="entry name" value="UMUC"/>
    <property type="match status" value="1"/>
</dbReference>
<evidence type="ECO:0000313" key="5">
    <source>
        <dbReference type="Proteomes" id="UP000539473"/>
    </source>
</evidence>
<evidence type="ECO:0000256" key="1">
    <source>
        <dbReference type="SAM" id="MobiDB-lite"/>
    </source>
</evidence>